<feature type="domain" description="Leucine-binding protein" evidence="5">
    <location>
        <begin position="32"/>
        <end position="374"/>
    </location>
</feature>
<dbReference type="Pfam" id="PF13458">
    <property type="entry name" value="Peripla_BP_6"/>
    <property type="match status" value="1"/>
</dbReference>
<dbReference type="AlphaFoldDB" id="A0A068VVR2"/>
<gene>
    <name evidence="6" type="primary">braC</name>
    <name evidence="6" type="ORF">PFCIRM138_03600</name>
</gene>
<evidence type="ECO:0000259" key="5">
    <source>
        <dbReference type="Pfam" id="PF13458"/>
    </source>
</evidence>
<accession>A0A068VVR2</accession>
<sequence length="387" mass="40808">MRRAVSAVLAAVVGLGMVACGPNKVNSAVGDTIKIGVNYELSGTVASYGSSNVKGIEMAIDEINAAGGVRGKQLKEVKYDSKSEPAEATTLATKLTSQDKVVTIIGPATSGSFKATIPVANKHEVPVVSGSATANDATVLHGKVQPYAFRTCFSDNYQGTGMADYAVKRMKATRAVIIKDNSSDYSKGLAESFRQKMTEEGGTITNEVTYNTGDQDFNAILTSIKNQKFDVIYLPGYYAEAGLIIKQARAQGIDTPILGGDGWDSPKLEDLAGDSALNNVFFSNHYSSLDPSAQVQDFIKAYKARYGAEPDAFNALGYDTAKFVADSINRASSIDGPSIAQAMATTTNFSGVTGTFSMDANHNPVKSIVVVGLTNGKQASSESYKAS</sequence>
<name>A0A068VVR2_PROFF</name>
<dbReference type="PANTHER" id="PTHR30483:SF6">
    <property type="entry name" value="PERIPLASMIC BINDING PROTEIN OF ABC TRANSPORTER FOR NATURAL AMINO ACIDS"/>
    <property type="match status" value="1"/>
</dbReference>
<dbReference type="GO" id="GO:0006865">
    <property type="term" value="P:amino acid transport"/>
    <property type="evidence" value="ECO:0007669"/>
    <property type="project" value="UniProtKB-KW"/>
</dbReference>
<dbReference type="GeneID" id="61222233"/>
<dbReference type="Gene3D" id="3.40.50.2300">
    <property type="match status" value="2"/>
</dbReference>
<keyword evidence="2" id="KW-0813">Transport</keyword>
<dbReference type="SUPFAM" id="SSF53822">
    <property type="entry name" value="Periplasmic binding protein-like I"/>
    <property type="match status" value="1"/>
</dbReference>
<organism evidence="6">
    <name type="scientific">Propionibacterium freudenreichii subsp. freudenreichii</name>
    <dbReference type="NCBI Taxonomy" id="66712"/>
    <lineage>
        <taxon>Bacteria</taxon>
        <taxon>Bacillati</taxon>
        <taxon>Actinomycetota</taxon>
        <taxon>Actinomycetes</taxon>
        <taxon>Propionibacteriales</taxon>
        <taxon>Propionibacteriaceae</taxon>
        <taxon>Propionibacterium</taxon>
    </lineage>
</organism>
<evidence type="ECO:0000256" key="3">
    <source>
        <dbReference type="ARBA" id="ARBA00022729"/>
    </source>
</evidence>
<keyword evidence="4" id="KW-0029">Amino-acid transport</keyword>
<comment type="similarity">
    <text evidence="1">Belongs to the leucine-binding protein family.</text>
</comment>
<evidence type="ECO:0000256" key="2">
    <source>
        <dbReference type="ARBA" id="ARBA00022448"/>
    </source>
</evidence>
<dbReference type="RefSeq" id="WP_013160989.1">
    <property type="nucleotide sequence ID" value="NZ_CP010341.1"/>
</dbReference>
<dbReference type="PRINTS" id="PR00337">
    <property type="entry name" value="LEUILEVALBP"/>
</dbReference>
<dbReference type="InterPro" id="IPR028081">
    <property type="entry name" value="Leu-bd"/>
</dbReference>
<dbReference type="InterPro" id="IPR000709">
    <property type="entry name" value="Leu_Ile_Val-bd"/>
</dbReference>
<dbReference type="PROSITE" id="PS51257">
    <property type="entry name" value="PROKAR_LIPOPROTEIN"/>
    <property type="match status" value="1"/>
</dbReference>
<evidence type="ECO:0000313" key="6">
    <source>
        <dbReference type="EMBL" id="CEP26021.1"/>
    </source>
</evidence>
<protein>
    <submittedName>
        <fullName evidence="6">BP protein of Branched-chain amino acid ABC transporter (HAA:undef)</fullName>
    </submittedName>
</protein>
<dbReference type="KEGG" id="pfre:RM25_1088"/>
<dbReference type="InterPro" id="IPR051010">
    <property type="entry name" value="BCAA_transport"/>
</dbReference>
<reference evidence="6" key="1">
    <citation type="submission" date="2014-08" db="EMBL/GenBank/DDBJ databases">
        <authorList>
            <person name="Falentin Helene"/>
        </authorList>
    </citation>
    <scope>NUCLEOTIDE SEQUENCE</scope>
</reference>
<keyword evidence="3" id="KW-0732">Signal</keyword>
<dbReference type="CDD" id="cd06347">
    <property type="entry name" value="PBP1_ABC_LivK_ligand_binding-like"/>
    <property type="match status" value="1"/>
</dbReference>
<dbReference type="PANTHER" id="PTHR30483">
    <property type="entry name" value="LEUCINE-SPECIFIC-BINDING PROTEIN"/>
    <property type="match status" value="1"/>
</dbReference>
<dbReference type="EMBL" id="LM676387">
    <property type="protein sequence ID" value="CEP26021.1"/>
    <property type="molecule type" value="Genomic_DNA"/>
</dbReference>
<evidence type="ECO:0000256" key="4">
    <source>
        <dbReference type="ARBA" id="ARBA00022970"/>
    </source>
</evidence>
<evidence type="ECO:0000256" key="1">
    <source>
        <dbReference type="ARBA" id="ARBA00010062"/>
    </source>
</evidence>
<dbReference type="PATRIC" id="fig|66712.6.peg.1116"/>
<dbReference type="InterPro" id="IPR028082">
    <property type="entry name" value="Peripla_BP_I"/>
</dbReference>
<proteinExistence type="inferred from homology"/>